<keyword evidence="6" id="KW-0175">Coiled coil</keyword>
<dbReference type="SMART" id="SM00322">
    <property type="entry name" value="KH"/>
    <property type="match status" value="14"/>
</dbReference>
<dbReference type="InterPro" id="IPR004087">
    <property type="entry name" value="KH_dom"/>
</dbReference>
<feature type="domain" description="K Homology" evidence="8">
    <location>
        <begin position="776"/>
        <end position="858"/>
    </location>
</feature>
<dbReference type="CDD" id="cd02394">
    <property type="entry name" value="KH-I_Vigilin_rpt6"/>
    <property type="match status" value="1"/>
</dbReference>
<feature type="compositionally biased region" description="Basic and acidic residues" evidence="7">
    <location>
        <begin position="982"/>
        <end position="994"/>
    </location>
</feature>
<accession>A0A4V6A0U6</accession>
<name>A0A4V6A0U6_STECR</name>
<dbReference type="CDD" id="cd22408">
    <property type="entry name" value="KH-I_Vigilin_rpt4"/>
    <property type="match status" value="1"/>
</dbReference>
<feature type="domain" description="K Homology" evidence="8">
    <location>
        <begin position="859"/>
        <end position="925"/>
    </location>
</feature>
<dbReference type="PANTHER" id="PTHR10627:SF31">
    <property type="entry name" value="DODECA-SATELLITE-BINDING PROTEIN 1, ISOFORM A"/>
    <property type="match status" value="1"/>
</dbReference>
<evidence type="ECO:0000313" key="9">
    <source>
        <dbReference type="EMBL" id="TKR72895.1"/>
    </source>
</evidence>
<feature type="domain" description="K Homology" evidence="8">
    <location>
        <begin position="483"/>
        <end position="551"/>
    </location>
</feature>
<evidence type="ECO:0000256" key="7">
    <source>
        <dbReference type="SAM" id="MobiDB-lite"/>
    </source>
</evidence>
<dbReference type="InterPro" id="IPR057778">
    <property type="entry name" value="KH_Vigilin_N"/>
</dbReference>
<sequence length="1088" mass="120673">MSEEQSRCIHIANETGANVDFSEAKDKSVCILISGKPEKVEKARSMLVRTLQAQITREVPIPKDHHRIIIGKAGSNLQKIQAECDCKIDVPNRDNASDIIKITGPSEGVARAAKRIQTTSDELLKTGNAELNIPKSFYPWVRGANNELYDKWTFELGVRINIPPPSAPSDVIVITGEREAVNQVAAAIQVIYNQKKDAVKSITCKVPRAQHRYIIGPQRSGIHEILRQTDVAVEVPAEEDNSDVITLRGEETKLGDALALVYSKATSIVSAVIECLPWMHKMLIGPKGATLESLVPNKDKVKIDFEKGGVIYIEGAPEEVKIANAALQAEIDRLEREVASESIEVNPTFHKHIIGRNRSAINKIRGDYDVQVIIPNEDVHSPEIRVEGKKEGVAKAIKEIKDIVTRLENEKTRDIIIPQRFHGQLIGPKGSNLNTYKEKFSTVVFSFPDASAKSDVITLRGDRQEVDKVYAELVKKNKDFVESSHQEIIPVFKEFCKHIIGKGGATINKIRADTSARVDLPSPSSDESNIVVTGKKADVQKTVAAITALQNELSSIVTEEVAVPVKVHFRFVAGGRRLVRDIEDDCGGVHIKFPAEKSNSDKVSVRGPKDDVAKAVEQLKKFAKDCEQTSFEDSVVAKADYHRFFIGKGGSKINKLSEQFPTVRVMFPREADADKERIHFIGKKEEVQEVKAAFEKQIAELNEQTELSVIVDPKHHSHFVAKGAAVLNDIQKNHGGVVISFPRKGTEDSSVTIKGSKQCAESAKQRIQEIVEDLENQVTINVNIPSKDHRTMLSVNGRARIAEIQDKFNVRIKFPNKKSEQASEESVEGELKPEDQVQISGRDTKCEEAKEALVAIAPVERVVNVPFDYHSSFIGRGGENVRAVMNQHDVNINIPGSEKQSDEIVVSGVPENVEAAIKTILEQVVEFDRDAEDRKLRQFRLDVIVDPKYHQLLIGPRGSNINKLRADHDVQVSFPPTGSRPPRADGKPHRETRDPNAGPDVIILTGYEANCESCKKAILDIVAEQDSKLSEEIELDPRYHPRLIGSKGRNLREVQTKFNVEIRLPRKDDPNPSLVIVSGSKGGSHCLH</sequence>
<keyword evidence="4 5" id="KW-0694">RNA-binding</keyword>
<dbReference type="Proteomes" id="UP000298663">
    <property type="component" value="Unassembled WGS sequence"/>
</dbReference>
<dbReference type="CDD" id="cd22407">
    <property type="entry name" value="KH-I_Vigilin_rpt3"/>
    <property type="match status" value="1"/>
</dbReference>
<dbReference type="Gene3D" id="3.30.1370.10">
    <property type="entry name" value="K Homology domain, type 1"/>
    <property type="match status" value="14"/>
</dbReference>
<feature type="domain" description="K Homology" evidence="8">
    <location>
        <begin position="337"/>
        <end position="405"/>
    </location>
</feature>
<gene>
    <name evidence="9" type="ORF">L596_020281</name>
</gene>
<feature type="domain" description="K Homology" evidence="8">
    <location>
        <begin position="198"/>
        <end position="266"/>
    </location>
</feature>
<dbReference type="InterPro" id="IPR036612">
    <property type="entry name" value="KH_dom_type_1_sf"/>
</dbReference>
<feature type="coiled-coil region" evidence="6">
    <location>
        <begin position="317"/>
        <end position="344"/>
    </location>
</feature>
<dbReference type="PROSITE" id="PS50084">
    <property type="entry name" value="KH_TYPE_1"/>
    <property type="match status" value="12"/>
</dbReference>
<protein>
    <recommendedName>
        <fullName evidence="8">K Homology domain-containing protein</fullName>
    </recommendedName>
</protein>
<dbReference type="PANTHER" id="PTHR10627">
    <property type="entry name" value="SCP160"/>
    <property type="match status" value="1"/>
</dbReference>
<feature type="domain" description="K Homology" evidence="8">
    <location>
        <begin position="703"/>
        <end position="772"/>
    </location>
</feature>
<comment type="subcellular location">
    <subcellularLocation>
        <location evidence="1">Cytoplasm</location>
    </subcellularLocation>
</comment>
<reference evidence="9 10" key="2">
    <citation type="journal article" date="2019" name="G3 (Bethesda)">
        <title>Hybrid Assembly of the Genome of the Entomopathogenic Nematode Steinernema carpocapsae Identifies the X-Chromosome.</title>
        <authorList>
            <person name="Serra L."/>
            <person name="Macchietto M."/>
            <person name="Macias-Munoz A."/>
            <person name="McGill C.J."/>
            <person name="Rodriguez I.M."/>
            <person name="Rodriguez B."/>
            <person name="Murad R."/>
            <person name="Mortazavi A."/>
        </authorList>
    </citation>
    <scope>NUCLEOTIDE SEQUENCE [LARGE SCALE GENOMIC DNA]</scope>
    <source>
        <strain evidence="9 10">ALL</strain>
    </source>
</reference>
<dbReference type="Pfam" id="PF24668">
    <property type="entry name" value="KH_Vigilin"/>
    <property type="match status" value="1"/>
</dbReference>
<keyword evidence="3" id="KW-0677">Repeat</keyword>
<feature type="domain" description="K Homology" evidence="8">
    <location>
        <begin position="53"/>
        <end position="121"/>
    </location>
</feature>
<dbReference type="EMBL" id="AZBU02000006">
    <property type="protein sequence ID" value="TKR72895.1"/>
    <property type="molecule type" value="Genomic_DNA"/>
</dbReference>
<keyword evidence="10" id="KW-1185">Reference proteome</keyword>
<feature type="region of interest" description="Disordered" evidence="7">
    <location>
        <begin position="971"/>
        <end position="999"/>
    </location>
</feature>
<dbReference type="GO" id="GO:0003729">
    <property type="term" value="F:mRNA binding"/>
    <property type="evidence" value="ECO:0007669"/>
    <property type="project" value="TreeGrafter"/>
</dbReference>
<feature type="domain" description="K Homology" evidence="8">
    <location>
        <begin position="267"/>
        <end position="332"/>
    </location>
</feature>
<evidence type="ECO:0000256" key="2">
    <source>
        <dbReference type="ARBA" id="ARBA00022490"/>
    </source>
</evidence>
<dbReference type="Pfam" id="PF00013">
    <property type="entry name" value="KH_1"/>
    <property type="match status" value="13"/>
</dbReference>
<feature type="domain" description="K Homology" evidence="8">
    <location>
        <begin position="125"/>
        <end position="193"/>
    </location>
</feature>
<dbReference type="CDD" id="cd22417">
    <property type="entry name" value="KH-I_Vigilin_rpt14"/>
    <property type="match status" value="1"/>
</dbReference>
<dbReference type="SUPFAM" id="SSF54791">
    <property type="entry name" value="Eukaryotic type KH-domain (KH-domain type I)"/>
    <property type="match status" value="14"/>
</dbReference>
<dbReference type="STRING" id="34508.A0A4V6A0U6"/>
<feature type="domain" description="K Homology" evidence="8">
    <location>
        <begin position="1027"/>
        <end position="1084"/>
    </location>
</feature>
<dbReference type="AlphaFoldDB" id="A0A4V6A0U6"/>
<feature type="domain" description="K Homology" evidence="8">
    <location>
        <begin position="937"/>
        <end position="1023"/>
    </location>
</feature>
<keyword evidence="2" id="KW-0963">Cytoplasm</keyword>
<comment type="caution">
    <text evidence="9">The sequence shown here is derived from an EMBL/GenBank/DDBJ whole genome shotgun (WGS) entry which is preliminary data.</text>
</comment>
<evidence type="ECO:0000256" key="1">
    <source>
        <dbReference type="ARBA" id="ARBA00004496"/>
    </source>
</evidence>
<feature type="domain" description="K Homology" evidence="8">
    <location>
        <begin position="629"/>
        <end position="699"/>
    </location>
</feature>
<dbReference type="OrthoDB" id="10027144at2759"/>
<reference evidence="9 10" key="1">
    <citation type="journal article" date="2015" name="Genome Biol.">
        <title>Comparative genomics of Steinernema reveals deeply conserved gene regulatory networks.</title>
        <authorList>
            <person name="Dillman A.R."/>
            <person name="Macchietto M."/>
            <person name="Porter C.F."/>
            <person name="Rogers A."/>
            <person name="Williams B."/>
            <person name="Antoshechkin I."/>
            <person name="Lee M.M."/>
            <person name="Goodwin Z."/>
            <person name="Lu X."/>
            <person name="Lewis E.E."/>
            <person name="Goodrich-Blair H."/>
            <person name="Stock S.P."/>
            <person name="Adams B.J."/>
            <person name="Sternberg P.W."/>
            <person name="Mortazavi A."/>
        </authorList>
    </citation>
    <scope>NUCLEOTIDE SEQUENCE [LARGE SCALE GENOMIC DNA]</scope>
    <source>
        <strain evidence="9 10">ALL</strain>
    </source>
</reference>
<evidence type="ECO:0000256" key="3">
    <source>
        <dbReference type="ARBA" id="ARBA00022737"/>
    </source>
</evidence>
<organism evidence="9 10">
    <name type="scientific">Steinernema carpocapsae</name>
    <name type="common">Entomopathogenic nematode</name>
    <dbReference type="NCBI Taxonomy" id="34508"/>
    <lineage>
        <taxon>Eukaryota</taxon>
        <taxon>Metazoa</taxon>
        <taxon>Ecdysozoa</taxon>
        <taxon>Nematoda</taxon>
        <taxon>Chromadorea</taxon>
        <taxon>Rhabditida</taxon>
        <taxon>Tylenchina</taxon>
        <taxon>Panagrolaimomorpha</taxon>
        <taxon>Strongyloidoidea</taxon>
        <taxon>Steinernematidae</taxon>
        <taxon>Steinernema</taxon>
    </lineage>
</organism>
<feature type="domain" description="K Homology" evidence="8">
    <location>
        <begin position="409"/>
        <end position="478"/>
    </location>
</feature>
<evidence type="ECO:0000313" key="10">
    <source>
        <dbReference type="Proteomes" id="UP000298663"/>
    </source>
</evidence>
<dbReference type="InterPro" id="IPR004088">
    <property type="entry name" value="KH_dom_type_1"/>
</dbReference>
<dbReference type="CDD" id="cd22411">
    <property type="entry name" value="KH-I_Vigilin_rpt8"/>
    <property type="match status" value="1"/>
</dbReference>
<evidence type="ECO:0000259" key="8">
    <source>
        <dbReference type="SMART" id="SM00322"/>
    </source>
</evidence>
<evidence type="ECO:0000256" key="4">
    <source>
        <dbReference type="ARBA" id="ARBA00022884"/>
    </source>
</evidence>
<evidence type="ECO:0000256" key="5">
    <source>
        <dbReference type="PROSITE-ProRule" id="PRU00117"/>
    </source>
</evidence>
<feature type="region of interest" description="Disordered" evidence="7">
    <location>
        <begin position="1069"/>
        <end position="1088"/>
    </location>
</feature>
<proteinExistence type="predicted"/>
<evidence type="ECO:0000256" key="6">
    <source>
        <dbReference type="SAM" id="Coils"/>
    </source>
</evidence>
<feature type="domain" description="K Homology" evidence="8">
    <location>
        <begin position="555"/>
        <end position="624"/>
    </location>
</feature>